<dbReference type="PANTHER" id="PTHR38657:SF1">
    <property type="entry name" value="SLR1343 PROTEIN"/>
    <property type="match status" value="1"/>
</dbReference>
<gene>
    <name evidence="1" type="ORF">KIH39_03230</name>
</gene>
<name>A0A8E6ETW5_9BACT</name>
<evidence type="ECO:0000313" key="2">
    <source>
        <dbReference type="Proteomes" id="UP000676194"/>
    </source>
</evidence>
<reference evidence="1" key="1">
    <citation type="submission" date="2021-05" db="EMBL/GenBank/DDBJ databases">
        <title>Complete genome sequence of the cellulolytic planctomycete Telmatocola sphagniphila SP2T and characterization of the first cellulase from planctomycetes.</title>
        <authorList>
            <person name="Rakitin A.L."/>
            <person name="Beletsky A.V."/>
            <person name="Naumoff D.G."/>
            <person name="Kulichevskaya I.S."/>
            <person name="Mardanov A.V."/>
            <person name="Ravin N.V."/>
            <person name="Dedysh S.N."/>
        </authorList>
    </citation>
    <scope>NUCLEOTIDE SEQUENCE</scope>
    <source>
        <strain evidence="1">SP2T</strain>
    </source>
</reference>
<dbReference type="PANTHER" id="PTHR38657">
    <property type="entry name" value="SLR1343 PROTEIN"/>
    <property type="match status" value="1"/>
</dbReference>
<dbReference type="InterPro" id="IPR036134">
    <property type="entry name" value="Crypto/Photolyase_FAD-like_sf"/>
</dbReference>
<accession>A0A8E6ETW5</accession>
<dbReference type="SUPFAM" id="SSF48173">
    <property type="entry name" value="Cryptochrome/photolyase FAD-binding domain"/>
    <property type="match status" value="1"/>
</dbReference>
<dbReference type="InterPro" id="IPR007357">
    <property type="entry name" value="PhrB-like"/>
</dbReference>
<protein>
    <submittedName>
        <fullName evidence="1">Cryptochrome/photolyase family protein</fullName>
    </submittedName>
</protein>
<dbReference type="Proteomes" id="UP000676194">
    <property type="component" value="Chromosome"/>
</dbReference>
<dbReference type="KEGG" id="tsph:KIH39_03230"/>
<keyword evidence="2" id="KW-1185">Reference proteome</keyword>
<dbReference type="Gene3D" id="1.10.10.1710">
    <property type="entry name" value="Deoxyribodipyrimidine photolyase-related"/>
    <property type="match status" value="1"/>
</dbReference>
<organism evidence="1 2">
    <name type="scientific">Telmatocola sphagniphila</name>
    <dbReference type="NCBI Taxonomy" id="1123043"/>
    <lineage>
        <taxon>Bacteria</taxon>
        <taxon>Pseudomonadati</taxon>
        <taxon>Planctomycetota</taxon>
        <taxon>Planctomycetia</taxon>
        <taxon>Gemmatales</taxon>
        <taxon>Gemmataceae</taxon>
    </lineage>
</organism>
<dbReference type="RefSeq" id="WP_213497834.1">
    <property type="nucleotide sequence ID" value="NZ_CP074694.1"/>
</dbReference>
<dbReference type="Gene3D" id="1.10.579.10">
    <property type="entry name" value="DNA Cyclobutane Dipyrimidine Photolyase, subunit A, domain 3"/>
    <property type="match status" value="1"/>
</dbReference>
<dbReference type="Gene3D" id="3.40.50.620">
    <property type="entry name" value="HUPs"/>
    <property type="match status" value="1"/>
</dbReference>
<dbReference type="AlphaFoldDB" id="A0A8E6ETW5"/>
<dbReference type="InterPro" id="IPR014729">
    <property type="entry name" value="Rossmann-like_a/b/a_fold"/>
</dbReference>
<dbReference type="InterPro" id="IPR052551">
    <property type="entry name" value="UV-DNA_repair_photolyase"/>
</dbReference>
<sequence length="514" mass="59063">MSKLRNLIVVLGDQLSDQSPALDGFHPKQDAIWMAEVRDESRHVWSHKARSTYFLSAMRHFRDQQKSLGRKVLYTQLDDVSNAGSLSAELEKSIKSRTPGAIRLTEPGDFRVKKSLEETARGHRIPLQLVPDNHFISSNQEFEEHCRDRKQLRLEFFYRELRKKTGILMEGSEPLGGAWNFDSENRKSFGKKGPGLLPVPVAFEPDANTRQVIQTVEKWLSDNPGSTKNFDWPVTTEQARAALKDFIEHRLPHFGDYQDAMWTSQTWLYHSRISAALNLKLLNPMEVIRAAEKAYHLGRVPLPAAEGFIRQILGWREYVRGIYWKFMPDYLERNALNAQQPLPAFFWTANTDMHCLRETIQQTLDYGYAHHIQRLMITGLFSLLLGVQPKAIHEWYLAVYVDAVEWVEVPNVIGMSQFADGGVMASKPYAASGAYINRMSNYCQGCRYKPTESTGEEACPFTTLYWDFLDRNLPLLKGNMRMAMQLKNLQRIPGSELQALRKKARSIQESLHVN</sequence>
<proteinExistence type="predicted"/>
<dbReference type="Pfam" id="PF04244">
    <property type="entry name" value="DPRP"/>
    <property type="match status" value="1"/>
</dbReference>
<evidence type="ECO:0000313" key="1">
    <source>
        <dbReference type="EMBL" id="QVL32944.1"/>
    </source>
</evidence>
<dbReference type="Gene3D" id="1.25.40.80">
    <property type="match status" value="1"/>
</dbReference>
<dbReference type="EMBL" id="CP074694">
    <property type="protein sequence ID" value="QVL32944.1"/>
    <property type="molecule type" value="Genomic_DNA"/>
</dbReference>